<dbReference type="EMBL" id="CAJOBJ010000952">
    <property type="protein sequence ID" value="CAF3853325.1"/>
    <property type="molecule type" value="Genomic_DNA"/>
</dbReference>
<comment type="caution">
    <text evidence="3">The sequence shown here is derived from an EMBL/GenBank/DDBJ whole genome shotgun (WGS) entry which is preliminary data.</text>
</comment>
<sequence>MLYFTIFAAIALFATVSNSLPTKSKMNQPERCCVSNLFSAQISTSSGVKLPDGTTFNTYGYYNFSYDANRGFVGMKGVSFSVPEQQKSNLWIIENMKSGQIYTFDEDSKKCYKSINPIKSYSCIPGMKFVSHQLLASFLLFFNAYITSHCSAFVTDSATYLHSFTYGYGDKQIIADTWLIQIDNAVNYATVSRDGLCVPLTGNNFVSEPAMINAITTTDYVPKVDDPSIFDIPAECNTVV</sequence>
<keyword evidence="1" id="KW-0732">Signal</keyword>
<gene>
    <name evidence="3" type="ORF">BYL167_LOCUS11038</name>
    <name evidence="2" type="ORF">GIL414_LOCUS4087</name>
</gene>
<dbReference type="Proteomes" id="UP000681967">
    <property type="component" value="Unassembled WGS sequence"/>
</dbReference>
<evidence type="ECO:0000313" key="4">
    <source>
        <dbReference type="Proteomes" id="UP000681967"/>
    </source>
</evidence>
<feature type="signal peptide" evidence="1">
    <location>
        <begin position="1"/>
        <end position="19"/>
    </location>
</feature>
<proteinExistence type="predicted"/>
<organism evidence="3 4">
    <name type="scientific">Rotaria magnacalcarata</name>
    <dbReference type="NCBI Taxonomy" id="392030"/>
    <lineage>
        <taxon>Eukaryota</taxon>
        <taxon>Metazoa</taxon>
        <taxon>Spiralia</taxon>
        <taxon>Gnathifera</taxon>
        <taxon>Rotifera</taxon>
        <taxon>Eurotatoria</taxon>
        <taxon>Bdelloidea</taxon>
        <taxon>Philodinida</taxon>
        <taxon>Philodinidae</taxon>
        <taxon>Rotaria</taxon>
    </lineage>
</organism>
<evidence type="ECO:0000313" key="2">
    <source>
        <dbReference type="EMBL" id="CAF3853325.1"/>
    </source>
</evidence>
<dbReference type="EMBL" id="CAJOBH010003410">
    <property type="protein sequence ID" value="CAF3951150.1"/>
    <property type="molecule type" value="Genomic_DNA"/>
</dbReference>
<evidence type="ECO:0008006" key="5">
    <source>
        <dbReference type="Google" id="ProtNLM"/>
    </source>
</evidence>
<accession>A0A8S2MCQ8</accession>
<reference evidence="3" key="1">
    <citation type="submission" date="2021-02" db="EMBL/GenBank/DDBJ databases">
        <authorList>
            <person name="Nowell W R."/>
        </authorList>
    </citation>
    <scope>NUCLEOTIDE SEQUENCE</scope>
</reference>
<protein>
    <recommendedName>
        <fullName evidence="5">Ependymin-related protein</fullName>
    </recommendedName>
</protein>
<evidence type="ECO:0000313" key="3">
    <source>
        <dbReference type="EMBL" id="CAF3951150.1"/>
    </source>
</evidence>
<dbReference type="AlphaFoldDB" id="A0A8S2MCQ8"/>
<name>A0A8S2MCQ8_9BILA</name>
<evidence type="ECO:0000256" key="1">
    <source>
        <dbReference type="SAM" id="SignalP"/>
    </source>
</evidence>
<feature type="chain" id="PRO_5036434662" description="Ependymin-related protein" evidence="1">
    <location>
        <begin position="20"/>
        <end position="240"/>
    </location>
</feature>
<dbReference type="Proteomes" id="UP000681720">
    <property type="component" value="Unassembled WGS sequence"/>
</dbReference>